<feature type="transmembrane region" description="Helical" evidence="6">
    <location>
        <begin position="97"/>
        <end position="115"/>
    </location>
</feature>
<evidence type="ECO:0000256" key="4">
    <source>
        <dbReference type="ARBA" id="ARBA00022989"/>
    </source>
</evidence>
<name>A0ABS3CMG3_9ALTE</name>
<evidence type="ECO:0000256" key="3">
    <source>
        <dbReference type="ARBA" id="ARBA00022692"/>
    </source>
</evidence>
<dbReference type="PANTHER" id="PTHR10283:SF82">
    <property type="entry name" value="SOLUTE CARRIER FAMILY 13 MEMBER 2"/>
    <property type="match status" value="1"/>
</dbReference>
<gene>
    <name evidence="7" type="ORF">J0A65_00375</name>
</gene>
<dbReference type="PANTHER" id="PTHR10283">
    <property type="entry name" value="SOLUTE CARRIER FAMILY 13 MEMBER"/>
    <property type="match status" value="1"/>
</dbReference>
<feature type="transmembrane region" description="Helical" evidence="6">
    <location>
        <begin position="159"/>
        <end position="177"/>
    </location>
</feature>
<dbReference type="RefSeq" id="WP_206592130.1">
    <property type="nucleotide sequence ID" value="NZ_JAFKCS010000001.1"/>
</dbReference>
<dbReference type="InterPro" id="IPR001898">
    <property type="entry name" value="SLC13A/DASS"/>
</dbReference>
<feature type="transmembrane region" description="Helical" evidence="6">
    <location>
        <begin position="315"/>
        <end position="332"/>
    </location>
</feature>
<feature type="transmembrane region" description="Helical" evidence="6">
    <location>
        <begin position="411"/>
        <end position="433"/>
    </location>
</feature>
<sequence length="498" mass="53114">MCEVNQSISADGQTELPGRGIYQNISLCLGPLLAAVMLAIPAPDLLGQAGWATAAIGVWMAIWWATEAVPVPVTALMPLVCFAPLGILDIKAASAPYANPTIFLFLGGFILAAALQKSGLHRRIAYFILGFVSTGAQAIILGFMLVSAVLSMWMTNTSTTMMLLPIALSILSSLDLDEQSVSERARRNFHLSLLLGIAYAATIGGMTTLVGTPPNAFLAGFMSETYGLDIGFAQWMLVGVPLAAVMLPLTWWGLTRWIYPVDFKTPEQARLKLVQQRKALGKIRKEEWRVGSIFALVALAWMTRPLLQQWFQLDGLSDAGIAMLAAVSLFVVPSGEKGRGALMDWQDMHDIPWGILLLFGGGLSLAAAVSTSGLAEWLGQSLINLNTFGMLILVLSATAMVVFLTEMTSNLATAATFLPVVAAIALEIGGVPITLTAPVALAASCAFMLPVATPPNAIVFSSGYISIPQMAKAGFMLNLLCIVLVTWVSLWLVPLVFA</sequence>
<proteinExistence type="predicted"/>
<dbReference type="NCBIfam" id="TIGR00785">
    <property type="entry name" value="dass"/>
    <property type="match status" value="1"/>
</dbReference>
<dbReference type="EMBL" id="JAFKCS010000001">
    <property type="protein sequence ID" value="MBN7818292.1"/>
    <property type="molecule type" value="Genomic_DNA"/>
</dbReference>
<feature type="transmembrane region" description="Helical" evidence="6">
    <location>
        <begin position="232"/>
        <end position="254"/>
    </location>
</feature>
<evidence type="ECO:0000256" key="1">
    <source>
        <dbReference type="ARBA" id="ARBA00004141"/>
    </source>
</evidence>
<dbReference type="Pfam" id="PF00939">
    <property type="entry name" value="Na_sulph_symp"/>
    <property type="match status" value="1"/>
</dbReference>
<evidence type="ECO:0000313" key="7">
    <source>
        <dbReference type="EMBL" id="MBN7818292.1"/>
    </source>
</evidence>
<protein>
    <submittedName>
        <fullName evidence="7">SLC13/DASS family transporter</fullName>
    </submittedName>
</protein>
<evidence type="ECO:0000256" key="6">
    <source>
        <dbReference type="SAM" id="Phobius"/>
    </source>
</evidence>
<dbReference type="InterPro" id="IPR031312">
    <property type="entry name" value="Na/sul_symport_CS"/>
</dbReference>
<comment type="subcellular location">
    <subcellularLocation>
        <location evidence="1">Membrane</location>
        <topology evidence="1">Multi-pass membrane protein</topology>
    </subcellularLocation>
</comment>
<feature type="transmembrane region" description="Helical" evidence="6">
    <location>
        <begin position="21"/>
        <end position="42"/>
    </location>
</feature>
<dbReference type="PROSITE" id="PS01271">
    <property type="entry name" value="NA_SULFATE"/>
    <property type="match status" value="1"/>
</dbReference>
<feature type="transmembrane region" description="Helical" evidence="6">
    <location>
        <begin position="353"/>
        <end position="375"/>
    </location>
</feature>
<evidence type="ECO:0000256" key="2">
    <source>
        <dbReference type="ARBA" id="ARBA00022448"/>
    </source>
</evidence>
<evidence type="ECO:0000313" key="8">
    <source>
        <dbReference type="Proteomes" id="UP000663992"/>
    </source>
</evidence>
<keyword evidence="8" id="KW-1185">Reference proteome</keyword>
<accession>A0ABS3CMG3</accession>
<dbReference type="Proteomes" id="UP000663992">
    <property type="component" value="Unassembled WGS sequence"/>
</dbReference>
<evidence type="ECO:0000256" key="5">
    <source>
        <dbReference type="ARBA" id="ARBA00023136"/>
    </source>
</evidence>
<keyword evidence="2" id="KW-0813">Transport</keyword>
<feature type="transmembrane region" description="Helical" evidence="6">
    <location>
        <begin position="127"/>
        <end position="153"/>
    </location>
</feature>
<reference evidence="7 8" key="1">
    <citation type="submission" date="2021-03" db="EMBL/GenBank/DDBJ databases">
        <title>novel species isolated from a fishpond in China.</title>
        <authorList>
            <person name="Lu H."/>
            <person name="Cai Z."/>
        </authorList>
    </citation>
    <scope>NUCLEOTIDE SEQUENCE [LARGE SCALE GENOMIC DNA]</scope>
    <source>
        <strain evidence="7 8">Y57</strain>
    </source>
</reference>
<comment type="caution">
    <text evidence="7">The sequence shown here is derived from an EMBL/GenBank/DDBJ whole genome shotgun (WGS) entry which is preliminary data.</text>
</comment>
<organism evidence="7 8">
    <name type="scientific">Bowmanella yangjiangensis</name>
    <dbReference type="NCBI Taxonomy" id="2811230"/>
    <lineage>
        <taxon>Bacteria</taxon>
        <taxon>Pseudomonadati</taxon>
        <taxon>Pseudomonadota</taxon>
        <taxon>Gammaproteobacteria</taxon>
        <taxon>Alteromonadales</taxon>
        <taxon>Alteromonadaceae</taxon>
        <taxon>Bowmanella</taxon>
    </lineage>
</organism>
<feature type="transmembrane region" description="Helical" evidence="6">
    <location>
        <begin position="189"/>
        <end position="212"/>
    </location>
</feature>
<feature type="transmembrane region" description="Helical" evidence="6">
    <location>
        <begin position="439"/>
        <end position="465"/>
    </location>
</feature>
<feature type="transmembrane region" description="Helical" evidence="6">
    <location>
        <begin position="381"/>
        <end position="404"/>
    </location>
</feature>
<dbReference type="CDD" id="cd01115">
    <property type="entry name" value="SLC13_permease"/>
    <property type="match status" value="1"/>
</dbReference>
<keyword evidence="4 6" id="KW-1133">Transmembrane helix</keyword>
<feature type="transmembrane region" description="Helical" evidence="6">
    <location>
        <begin position="477"/>
        <end position="497"/>
    </location>
</feature>
<feature type="transmembrane region" description="Helical" evidence="6">
    <location>
        <begin position="48"/>
        <end position="66"/>
    </location>
</feature>
<feature type="transmembrane region" description="Helical" evidence="6">
    <location>
        <begin position="287"/>
        <end position="303"/>
    </location>
</feature>
<keyword evidence="5 6" id="KW-0472">Membrane</keyword>
<keyword evidence="3 6" id="KW-0812">Transmembrane</keyword>